<name>E0CTV5_VITVI</name>
<keyword evidence="2" id="KW-1185">Reference proteome</keyword>
<evidence type="ECO:0000313" key="1">
    <source>
        <dbReference type="EMBL" id="CBI22021.3"/>
    </source>
</evidence>
<evidence type="ECO:0000313" key="2">
    <source>
        <dbReference type="Proteomes" id="UP000009183"/>
    </source>
</evidence>
<dbReference type="EMBL" id="FN595235">
    <property type="protein sequence ID" value="CBI22021.3"/>
    <property type="molecule type" value="Genomic_DNA"/>
</dbReference>
<dbReference type="HOGENOM" id="CLU_3145530_0_0_1"/>
<dbReference type="InParanoid" id="E0CTV5"/>
<dbReference type="AlphaFoldDB" id="E0CTV5"/>
<protein>
    <submittedName>
        <fullName evidence="1">Uncharacterized protein</fullName>
    </submittedName>
</protein>
<reference evidence="2" key="1">
    <citation type="journal article" date="2007" name="Nature">
        <title>The grapevine genome sequence suggests ancestral hexaploidization in major angiosperm phyla.</title>
        <authorList>
            <consortium name="The French-Italian Public Consortium for Grapevine Genome Characterization."/>
            <person name="Jaillon O."/>
            <person name="Aury J.-M."/>
            <person name="Noel B."/>
            <person name="Policriti A."/>
            <person name="Clepet C."/>
            <person name="Casagrande A."/>
            <person name="Choisne N."/>
            <person name="Aubourg S."/>
            <person name="Vitulo N."/>
            <person name="Jubin C."/>
            <person name="Vezzi A."/>
            <person name="Legeai F."/>
            <person name="Hugueney P."/>
            <person name="Dasilva C."/>
            <person name="Horner D."/>
            <person name="Mica E."/>
            <person name="Jublot D."/>
            <person name="Poulain J."/>
            <person name="Bruyere C."/>
            <person name="Billault A."/>
            <person name="Segurens B."/>
            <person name="Gouyvenoux M."/>
            <person name="Ugarte E."/>
            <person name="Cattonaro F."/>
            <person name="Anthouard V."/>
            <person name="Vico V."/>
            <person name="Del Fabbro C."/>
            <person name="Alaux M."/>
            <person name="Di Gaspero G."/>
            <person name="Dumas V."/>
            <person name="Felice N."/>
            <person name="Paillard S."/>
            <person name="Juman I."/>
            <person name="Moroldo M."/>
            <person name="Scalabrin S."/>
            <person name="Canaguier A."/>
            <person name="Le Clainche I."/>
            <person name="Malacrida G."/>
            <person name="Durand E."/>
            <person name="Pesole G."/>
            <person name="Laucou V."/>
            <person name="Chatelet P."/>
            <person name="Merdinoglu D."/>
            <person name="Delledonne M."/>
            <person name="Pezzotti M."/>
            <person name="Lecharny A."/>
            <person name="Scarpelli C."/>
            <person name="Artiguenave F."/>
            <person name="Pe M.E."/>
            <person name="Valle G."/>
            <person name="Morgante M."/>
            <person name="Caboche M."/>
            <person name="Adam-Blondon A.-F."/>
            <person name="Weissenbach J."/>
            <person name="Quetier F."/>
            <person name="Wincker P."/>
        </authorList>
    </citation>
    <scope>NUCLEOTIDE SEQUENCE [LARGE SCALE GENOMIC DNA]</scope>
    <source>
        <strain evidence="2">cv. Pinot noir / PN40024</strain>
    </source>
</reference>
<proteinExistence type="predicted"/>
<organism evidence="1 2">
    <name type="scientific">Vitis vinifera</name>
    <name type="common">Grape</name>
    <dbReference type="NCBI Taxonomy" id="29760"/>
    <lineage>
        <taxon>Eukaryota</taxon>
        <taxon>Viridiplantae</taxon>
        <taxon>Streptophyta</taxon>
        <taxon>Embryophyta</taxon>
        <taxon>Tracheophyta</taxon>
        <taxon>Spermatophyta</taxon>
        <taxon>Magnoliopsida</taxon>
        <taxon>eudicotyledons</taxon>
        <taxon>Gunneridae</taxon>
        <taxon>Pentapetalae</taxon>
        <taxon>rosids</taxon>
        <taxon>Vitales</taxon>
        <taxon>Vitaceae</taxon>
        <taxon>Viteae</taxon>
        <taxon>Vitis</taxon>
    </lineage>
</organism>
<accession>E0CTV5</accession>
<dbReference type="PaxDb" id="29760-VIT_12s0028g01680.t01"/>
<sequence>MNIQRIILFILIRKKKKKKKNLAPQKGLQRFSKFSNRIELFLLLKTEPI</sequence>
<gene>
    <name evidence="1" type="ordered locus">VIT_12s0028g01680</name>
</gene>
<dbReference type="Proteomes" id="UP000009183">
    <property type="component" value="Chromosome 12"/>
</dbReference>